<name>A0A5N5SUE9_9CRUS</name>
<dbReference type="PANTHER" id="PTHR38564:SF2">
    <property type="entry name" value="WU:FC46H12 PRECURSOR"/>
    <property type="match status" value="1"/>
</dbReference>
<protein>
    <submittedName>
        <fullName evidence="1">Uncharacterized protein</fullName>
    </submittedName>
</protein>
<accession>A0A5N5SUE9</accession>
<evidence type="ECO:0000313" key="2">
    <source>
        <dbReference type="Proteomes" id="UP000326759"/>
    </source>
</evidence>
<organism evidence="1 2">
    <name type="scientific">Armadillidium nasatum</name>
    <dbReference type="NCBI Taxonomy" id="96803"/>
    <lineage>
        <taxon>Eukaryota</taxon>
        <taxon>Metazoa</taxon>
        <taxon>Ecdysozoa</taxon>
        <taxon>Arthropoda</taxon>
        <taxon>Crustacea</taxon>
        <taxon>Multicrustacea</taxon>
        <taxon>Malacostraca</taxon>
        <taxon>Eumalacostraca</taxon>
        <taxon>Peracarida</taxon>
        <taxon>Isopoda</taxon>
        <taxon>Oniscidea</taxon>
        <taxon>Crinocheta</taxon>
        <taxon>Armadillidiidae</taxon>
        <taxon>Armadillidium</taxon>
    </lineage>
</organism>
<keyword evidence="2" id="KW-1185">Reference proteome</keyword>
<dbReference type="OrthoDB" id="5946254at2759"/>
<proteinExistence type="predicted"/>
<dbReference type="PANTHER" id="PTHR38564">
    <property type="entry name" value="SI:CH73-250A16.5-RELATED"/>
    <property type="match status" value="1"/>
</dbReference>
<gene>
    <name evidence="1" type="ORF">Anas_07151</name>
</gene>
<dbReference type="EMBL" id="SEYY01020059">
    <property type="protein sequence ID" value="KAB7497637.1"/>
    <property type="molecule type" value="Genomic_DNA"/>
</dbReference>
<dbReference type="AlphaFoldDB" id="A0A5N5SUE9"/>
<comment type="caution">
    <text evidence="1">The sequence shown here is derived from an EMBL/GenBank/DDBJ whole genome shotgun (WGS) entry which is preliminary data.</text>
</comment>
<evidence type="ECO:0000313" key="1">
    <source>
        <dbReference type="EMBL" id="KAB7497637.1"/>
    </source>
</evidence>
<sequence length="172" mass="19326">MGCCRCCCIILLTSVIIIGFSLGFFAGFFPYPTHASCKVTWQFGRPCKQVKDALINQIKEWSSNSCSSKQQCGYEYYGEDGNTIRGKRRTPVLKFVDSFNFTFESNGIGCKVEGVSASDAWYAVVDFGYNYCNLKNLVIGSRLDERDPAYEEESSNSICTMYSIAHCNLYSE</sequence>
<reference evidence="1 2" key="1">
    <citation type="journal article" date="2019" name="PLoS Biol.">
        <title>Sex chromosomes control vertical transmission of feminizing Wolbachia symbionts in an isopod.</title>
        <authorList>
            <person name="Becking T."/>
            <person name="Chebbi M.A."/>
            <person name="Giraud I."/>
            <person name="Moumen B."/>
            <person name="Laverre T."/>
            <person name="Caubet Y."/>
            <person name="Peccoud J."/>
            <person name="Gilbert C."/>
            <person name="Cordaux R."/>
        </authorList>
    </citation>
    <scope>NUCLEOTIDE SEQUENCE [LARGE SCALE GENOMIC DNA]</scope>
    <source>
        <strain evidence="1">ANa2</strain>
        <tissue evidence="1">Whole body excluding digestive tract and cuticle</tissue>
    </source>
</reference>
<dbReference type="Proteomes" id="UP000326759">
    <property type="component" value="Unassembled WGS sequence"/>
</dbReference>